<dbReference type="Pfam" id="PF04909">
    <property type="entry name" value="Amidohydro_2"/>
    <property type="match status" value="1"/>
</dbReference>
<proteinExistence type="predicted"/>
<dbReference type="STRING" id="356305.SAMN05421841_3179"/>
<dbReference type="SUPFAM" id="SSF51556">
    <property type="entry name" value="Metallo-dependent hydrolases"/>
    <property type="match status" value="1"/>
</dbReference>
<dbReference type="GO" id="GO:0016787">
    <property type="term" value="F:hydrolase activity"/>
    <property type="evidence" value="ECO:0007669"/>
    <property type="project" value="UniProtKB-KW"/>
</dbReference>
<protein>
    <submittedName>
        <fullName evidence="2">Predicted metal-dependent hydrolase, TIM-barrel fold</fullName>
    </submittedName>
</protein>
<accession>A0A1I0RSV9</accession>
<dbReference type="RefSeq" id="WP_089794246.1">
    <property type="nucleotide sequence ID" value="NZ_FOIU01000002.1"/>
</dbReference>
<dbReference type="InterPro" id="IPR006680">
    <property type="entry name" value="Amidohydro-rel"/>
</dbReference>
<dbReference type="AlphaFoldDB" id="A0A1I0RSV9"/>
<evidence type="ECO:0000259" key="1">
    <source>
        <dbReference type="Pfam" id="PF04909"/>
    </source>
</evidence>
<sequence length="249" mass="28453">MKIFDSHFHIINPKFPLVENNGYLPPEFTVEDYINTTKKYNIQGGAVVSGSFQAFDQEYLMDALKTLGNNFFGVANIPASITDKELEVLNDANVVAVRFNVKRGGSEKIEHIEKLSNILFDKFGWHTELYIDSNDLKDLKSVLQNIPKFSIDHLGLSENGLEDLYFWVEKGIKVKATGFGRIDFNPIPVMKKIYEINPKALMFGTDLPSTRAKIPFSEKDVQLITDNFSTNELDHIFYQNALEWYSRKA</sequence>
<dbReference type="InterPro" id="IPR052358">
    <property type="entry name" value="Aro_Compnd_Degr_Hydrolases"/>
</dbReference>
<dbReference type="OrthoDB" id="9787654at2"/>
<dbReference type="Gene3D" id="3.20.20.140">
    <property type="entry name" value="Metal-dependent hydrolases"/>
    <property type="match status" value="1"/>
</dbReference>
<feature type="domain" description="Amidohydrolase-related" evidence="1">
    <location>
        <begin position="5"/>
        <end position="246"/>
    </location>
</feature>
<evidence type="ECO:0000313" key="2">
    <source>
        <dbReference type="EMBL" id="SEW44381.1"/>
    </source>
</evidence>
<dbReference type="InterPro" id="IPR032466">
    <property type="entry name" value="Metal_Hydrolase"/>
</dbReference>
<keyword evidence="3" id="KW-1185">Reference proteome</keyword>
<dbReference type="Proteomes" id="UP000199469">
    <property type="component" value="Unassembled WGS sequence"/>
</dbReference>
<dbReference type="PANTHER" id="PTHR35563:SF2">
    <property type="entry name" value="BARREL METAL-DEPENDENT HYDROLASE, PUTATIVE (AFU_ORTHOLOGUE AFUA_1G16240)-RELATED"/>
    <property type="match status" value="1"/>
</dbReference>
<name>A0A1I0RSV9_9FLAO</name>
<gene>
    <name evidence="2" type="ORF">SAMN05421841_3179</name>
</gene>
<reference evidence="3" key="1">
    <citation type="submission" date="2016-10" db="EMBL/GenBank/DDBJ databases">
        <authorList>
            <person name="Varghese N."/>
            <person name="Submissions S."/>
        </authorList>
    </citation>
    <scope>NUCLEOTIDE SEQUENCE [LARGE SCALE GENOMIC DNA]</scope>
    <source>
        <strain evidence="3">DSM 17724</strain>
    </source>
</reference>
<dbReference type="PANTHER" id="PTHR35563">
    <property type="entry name" value="BARREL METAL-DEPENDENT HYDROLASE, PUTATIVE (AFU_ORTHOLOGUE AFUA_1G16240)-RELATED"/>
    <property type="match status" value="1"/>
</dbReference>
<organism evidence="2 3">
    <name type="scientific">Chryseobacterium wanjuense</name>
    <dbReference type="NCBI Taxonomy" id="356305"/>
    <lineage>
        <taxon>Bacteria</taxon>
        <taxon>Pseudomonadati</taxon>
        <taxon>Bacteroidota</taxon>
        <taxon>Flavobacteriia</taxon>
        <taxon>Flavobacteriales</taxon>
        <taxon>Weeksellaceae</taxon>
        <taxon>Chryseobacterium group</taxon>
        <taxon>Chryseobacterium</taxon>
    </lineage>
</organism>
<dbReference type="EMBL" id="FOIU01000002">
    <property type="protein sequence ID" value="SEW44381.1"/>
    <property type="molecule type" value="Genomic_DNA"/>
</dbReference>
<keyword evidence="2" id="KW-0378">Hydrolase</keyword>
<evidence type="ECO:0000313" key="3">
    <source>
        <dbReference type="Proteomes" id="UP000199469"/>
    </source>
</evidence>